<evidence type="ECO:0000259" key="9">
    <source>
        <dbReference type="PROSITE" id="PS51213"/>
    </source>
</evidence>
<dbReference type="PANTHER" id="PTHR11850">
    <property type="entry name" value="HOMEOBOX PROTEIN TRANSCRIPTION FACTORS"/>
    <property type="match status" value="1"/>
</dbReference>
<dbReference type="SMART" id="SM01256">
    <property type="entry name" value="KNOX2"/>
    <property type="match status" value="1"/>
</dbReference>
<dbReference type="PROSITE" id="PS00027">
    <property type="entry name" value="HOMEOBOX_1"/>
    <property type="match status" value="1"/>
</dbReference>
<evidence type="ECO:0000313" key="10">
    <source>
        <dbReference type="EMBL" id="OQU90922.1"/>
    </source>
</evidence>
<reference evidence="11" key="2">
    <citation type="journal article" date="2018" name="Plant J.">
        <title>The Sorghum bicolor reference genome: improved assembly, gene annotations, a transcriptome atlas, and signatures of genome organization.</title>
        <authorList>
            <person name="McCormick R.F."/>
            <person name="Truong S.K."/>
            <person name="Sreedasyam A."/>
            <person name="Jenkins J."/>
            <person name="Shu S."/>
            <person name="Sims D."/>
            <person name="Kennedy M."/>
            <person name="Amirebrahimi M."/>
            <person name="Weers B.D."/>
            <person name="McKinley B."/>
            <person name="Mattison A."/>
            <person name="Morishige D.T."/>
            <person name="Grimwood J."/>
            <person name="Schmutz J."/>
            <person name="Mullet J.E."/>
        </authorList>
    </citation>
    <scope>NUCLEOTIDE SEQUENCE [LARGE SCALE GENOMIC DNA]</scope>
    <source>
        <strain evidence="11">cv. BTx623</strain>
    </source>
</reference>
<dbReference type="Gene3D" id="1.10.10.60">
    <property type="entry name" value="Homeodomain-like"/>
    <property type="match status" value="1"/>
</dbReference>
<dbReference type="CDD" id="cd00086">
    <property type="entry name" value="homeodomain"/>
    <property type="match status" value="1"/>
</dbReference>
<dbReference type="PROSITE" id="PS51213">
    <property type="entry name" value="ELK"/>
    <property type="match status" value="1"/>
</dbReference>
<dbReference type="ExpressionAtlas" id="A0A1Z5S4P7">
    <property type="expression patterns" value="baseline and differential"/>
</dbReference>
<dbReference type="Pfam" id="PF03790">
    <property type="entry name" value="KNOX1"/>
    <property type="match status" value="1"/>
</dbReference>
<keyword evidence="2 5" id="KW-0238">DNA-binding</keyword>
<dbReference type="InterPro" id="IPR005539">
    <property type="entry name" value="ELK_dom"/>
</dbReference>
<organism evidence="10 11">
    <name type="scientific">Sorghum bicolor</name>
    <name type="common">Sorghum</name>
    <name type="synonym">Sorghum vulgare</name>
    <dbReference type="NCBI Taxonomy" id="4558"/>
    <lineage>
        <taxon>Eukaryota</taxon>
        <taxon>Viridiplantae</taxon>
        <taxon>Streptophyta</taxon>
        <taxon>Embryophyta</taxon>
        <taxon>Tracheophyta</taxon>
        <taxon>Spermatophyta</taxon>
        <taxon>Magnoliopsida</taxon>
        <taxon>Liliopsida</taxon>
        <taxon>Poales</taxon>
        <taxon>Poaceae</taxon>
        <taxon>PACMAD clade</taxon>
        <taxon>Panicoideae</taxon>
        <taxon>Andropogonodae</taxon>
        <taxon>Andropogoneae</taxon>
        <taxon>Sorghinae</taxon>
        <taxon>Sorghum</taxon>
    </lineage>
</organism>
<dbReference type="InterPro" id="IPR005541">
    <property type="entry name" value="KNOX2"/>
</dbReference>
<gene>
    <name evidence="10" type="ORF">SORBI_3001G075101</name>
</gene>
<name>A0A1Z5S4P7_SORBI</name>
<dbReference type="Proteomes" id="UP000000768">
    <property type="component" value="Chromosome 1"/>
</dbReference>
<evidence type="ECO:0000256" key="1">
    <source>
        <dbReference type="ARBA" id="ARBA00004123"/>
    </source>
</evidence>
<dbReference type="Pfam" id="PF03789">
    <property type="entry name" value="ELK"/>
    <property type="match status" value="1"/>
</dbReference>
<feature type="compositionally biased region" description="Gly residues" evidence="7">
    <location>
        <begin position="1"/>
        <end position="13"/>
    </location>
</feature>
<dbReference type="GO" id="GO:0005634">
    <property type="term" value="C:nucleus"/>
    <property type="evidence" value="ECO:0007669"/>
    <property type="project" value="UniProtKB-SubCell"/>
</dbReference>
<evidence type="ECO:0000259" key="8">
    <source>
        <dbReference type="PROSITE" id="PS50071"/>
    </source>
</evidence>
<evidence type="ECO:0000256" key="2">
    <source>
        <dbReference type="ARBA" id="ARBA00023125"/>
    </source>
</evidence>
<evidence type="ECO:0000256" key="3">
    <source>
        <dbReference type="ARBA" id="ARBA00023155"/>
    </source>
</evidence>
<dbReference type="SMART" id="SM00389">
    <property type="entry name" value="HOX"/>
    <property type="match status" value="1"/>
</dbReference>
<dbReference type="InterPro" id="IPR001356">
    <property type="entry name" value="HD"/>
</dbReference>
<comment type="subcellular location">
    <subcellularLocation>
        <location evidence="1 5">Nucleus</location>
    </subcellularLocation>
</comment>
<reference evidence="10 11" key="1">
    <citation type="journal article" date="2009" name="Nature">
        <title>The Sorghum bicolor genome and the diversification of grasses.</title>
        <authorList>
            <person name="Paterson A.H."/>
            <person name="Bowers J.E."/>
            <person name="Bruggmann R."/>
            <person name="Dubchak I."/>
            <person name="Grimwood J."/>
            <person name="Gundlach H."/>
            <person name="Haberer G."/>
            <person name="Hellsten U."/>
            <person name="Mitros T."/>
            <person name="Poliakov A."/>
            <person name="Schmutz J."/>
            <person name="Spannagl M."/>
            <person name="Tang H."/>
            <person name="Wang X."/>
            <person name="Wicker T."/>
            <person name="Bharti A.K."/>
            <person name="Chapman J."/>
            <person name="Feltus F.A."/>
            <person name="Gowik U."/>
            <person name="Grigoriev I.V."/>
            <person name="Lyons E."/>
            <person name="Maher C.A."/>
            <person name="Martis M."/>
            <person name="Narechania A."/>
            <person name="Otillar R.P."/>
            <person name="Penning B.W."/>
            <person name="Salamov A.A."/>
            <person name="Wang Y."/>
            <person name="Zhang L."/>
            <person name="Carpita N.C."/>
            <person name="Freeling M."/>
            <person name="Gingle A.R."/>
            <person name="Hash C.T."/>
            <person name="Keller B."/>
            <person name="Klein P."/>
            <person name="Kresovich S."/>
            <person name="McCann M.C."/>
            <person name="Ming R."/>
            <person name="Peterson D.G."/>
            <person name="Mehboob-ur-Rahman"/>
            <person name="Ware D."/>
            <person name="Westhoff P."/>
            <person name="Mayer K.F."/>
            <person name="Messing J."/>
            <person name="Rokhsar D.S."/>
        </authorList>
    </citation>
    <scope>NUCLEOTIDE SEQUENCE [LARGE SCALE GENOMIC DNA]</scope>
    <source>
        <strain evidence="11">cv. BTx623</strain>
    </source>
</reference>
<dbReference type="InterPro" id="IPR017970">
    <property type="entry name" value="Homeobox_CS"/>
</dbReference>
<evidence type="ECO:0000256" key="7">
    <source>
        <dbReference type="SAM" id="MobiDB-lite"/>
    </source>
</evidence>
<dbReference type="EMBL" id="CM000760">
    <property type="protein sequence ID" value="OQU90922.1"/>
    <property type="molecule type" value="Genomic_DNA"/>
</dbReference>
<protein>
    <submittedName>
        <fullName evidence="10">Uncharacterized protein</fullName>
    </submittedName>
</protein>
<dbReference type="InterPro" id="IPR009057">
    <property type="entry name" value="Homeodomain-like_sf"/>
</dbReference>
<evidence type="ECO:0000256" key="4">
    <source>
        <dbReference type="ARBA" id="ARBA00023242"/>
    </source>
</evidence>
<dbReference type="SUPFAM" id="SSF46689">
    <property type="entry name" value="Homeodomain-like"/>
    <property type="match status" value="1"/>
</dbReference>
<dbReference type="GO" id="GO:0003677">
    <property type="term" value="F:DNA binding"/>
    <property type="evidence" value="ECO:0007669"/>
    <property type="project" value="UniProtKB-UniRule"/>
</dbReference>
<dbReference type="SMART" id="SM01188">
    <property type="entry name" value="ELK"/>
    <property type="match status" value="1"/>
</dbReference>
<feature type="domain" description="ELK" evidence="9">
    <location>
        <begin position="182"/>
        <end position="202"/>
    </location>
</feature>
<proteinExistence type="inferred from homology"/>
<dbReference type="SMART" id="SM01255">
    <property type="entry name" value="KNOX1"/>
    <property type="match status" value="1"/>
</dbReference>
<dbReference type="InterPro" id="IPR050224">
    <property type="entry name" value="TALE_homeobox"/>
</dbReference>
<feature type="DNA-binding region" description="Homeobox; TALE-type" evidence="5">
    <location>
        <begin position="203"/>
        <end position="266"/>
    </location>
</feature>
<dbReference type="Pfam" id="PF05920">
    <property type="entry name" value="Homeobox_KN"/>
    <property type="match status" value="1"/>
</dbReference>
<comment type="similarity">
    <text evidence="6">Belongs to the TALE/KNOX homeobox family.</text>
</comment>
<dbReference type="GO" id="GO:0000981">
    <property type="term" value="F:DNA-binding transcription factor activity, RNA polymerase II-specific"/>
    <property type="evidence" value="ECO:0007669"/>
    <property type="project" value="InterPro"/>
</dbReference>
<evidence type="ECO:0000256" key="5">
    <source>
        <dbReference type="PROSITE-ProRule" id="PRU00108"/>
    </source>
</evidence>
<dbReference type="Gramene" id="OQU90922">
    <property type="protein sequence ID" value="OQU90922"/>
    <property type="gene ID" value="SORBI_3001G075101"/>
</dbReference>
<keyword evidence="3 5" id="KW-0371">Homeobox</keyword>
<sequence>MDSFGDLGGGGGRSSSKAASFLQLPLPASTSSAQQVFPPPDGRQHHSSRFALQQLLADPSAAQQHSHQKDAAAIVQGEMSSPPADGDADTIKAKIMSHPQYSALLAAYLDCQKEAYCNMLVKFQEEMARPIQEATEFFKSVERQLQLGSISDSSNCEVAGSSEDEQDASCPEDIDPCAEDKELKHQLLRKYGGYLGGLRQEFSKRKKKGKLPKEARQKLLHWWELHYKWPYPSETEKMALAETTGLDQKQINNWFINQRKRHWKPASEDMPFAMMEGGFHVPQGTAALYMDRPPPFMADGGMYRLGS</sequence>
<dbReference type="InterPro" id="IPR008422">
    <property type="entry name" value="KN_HD"/>
</dbReference>
<accession>A0A1Z5S4P7</accession>
<keyword evidence="11" id="KW-1185">Reference proteome</keyword>
<evidence type="ECO:0000313" key="11">
    <source>
        <dbReference type="Proteomes" id="UP000000768"/>
    </source>
</evidence>
<dbReference type="PROSITE" id="PS50071">
    <property type="entry name" value="HOMEOBOX_2"/>
    <property type="match status" value="1"/>
</dbReference>
<feature type="domain" description="Homeobox" evidence="8">
    <location>
        <begin position="202"/>
        <end position="265"/>
    </location>
</feature>
<dbReference type="AlphaFoldDB" id="A0A1Z5S4P7"/>
<keyword evidence="4 5" id="KW-0539">Nucleus</keyword>
<evidence type="ECO:0000256" key="6">
    <source>
        <dbReference type="PROSITE-ProRule" id="PRU00559"/>
    </source>
</evidence>
<dbReference type="InterPro" id="IPR005540">
    <property type="entry name" value="KNOX1"/>
</dbReference>
<feature type="region of interest" description="Disordered" evidence="7">
    <location>
        <begin position="1"/>
        <end position="49"/>
    </location>
</feature>